<reference evidence="2" key="1">
    <citation type="submission" date="2022-11" db="EMBL/GenBank/DDBJ databases">
        <title>Salinimicrobium profundisediminis sp. nov., isolated from deep-sea sediment of the Mariana Trench.</title>
        <authorList>
            <person name="Fu H."/>
        </authorList>
    </citation>
    <scope>NUCLEOTIDE SEQUENCE</scope>
    <source>
        <strain evidence="2">MT39</strain>
    </source>
</reference>
<dbReference type="EMBL" id="JAPJDA010000024">
    <property type="protein sequence ID" value="MCX2839262.1"/>
    <property type="molecule type" value="Genomic_DNA"/>
</dbReference>
<dbReference type="Proteomes" id="UP001148482">
    <property type="component" value="Unassembled WGS sequence"/>
</dbReference>
<keyword evidence="3" id="KW-1185">Reference proteome</keyword>
<evidence type="ECO:0008006" key="4">
    <source>
        <dbReference type="Google" id="ProtNLM"/>
    </source>
</evidence>
<dbReference type="AlphaFoldDB" id="A0A9X3CZ97"/>
<protein>
    <recommendedName>
        <fullName evidence="4">DUF2892 domain-containing protein</fullName>
    </recommendedName>
</protein>
<evidence type="ECO:0000313" key="3">
    <source>
        <dbReference type="Proteomes" id="UP001148482"/>
    </source>
</evidence>
<evidence type="ECO:0000313" key="2">
    <source>
        <dbReference type="EMBL" id="MCX2839262.1"/>
    </source>
</evidence>
<keyword evidence="1" id="KW-0812">Transmembrane</keyword>
<proteinExistence type="predicted"/>
<keyword evidence="1" id="KW-0472">Membrane</keyword>
<evidence type="ECO:0000256" key="1">
    <source>
        <dbReference type="SAM" id="Phobius"/>
    </source>
</evidence>
<feature type="transmembrane region" description="Helical" evidence="1">
    <location>
        <begin position="40"/>
        <end position="64"/>
    </location>
</feature>
<sequence>MKNRFLKNWTWVRAAYLIIGMLIIFQAASAAQWWGLALGIYVAAMGLFSFGCAAGNCTGTNCALEPDRDQELRK</sequence>
<keyword evidence="1" id="KW-1133">Transmembrane helix</keyword>
<accession>A0A9X3CZ97</accession>
<gene>
    <name evidence="2" type="ORF">OQ279_13995</name>
</gene>
<dbReference type="RefSeq" id="WP_266070617.1">
    <property type="nucleotide sequence ID" value="NZ_JAPJDA010000024.1"/>
</dbReference>
<comment type="caution">
    <text evidence="2">The sequence shown here is derived from an EMBL/GenBank/DDBJ whole genome shotgun (WGS) entry which is preliminary data.</text>
</comment>
<name>A0A9X3CZ97_9FLAO</name>
<organism evidence="2 3">
    <name type="scientific">Salinimicrobium profundisediminis</name>
    <dbReference type="NCBI Taxonomy" id="2994553"/>
    <lineage>
        <taxon>Bacteria</taxon>
        <taxon>Pseudomonadati</taxon>
        <taxon>Bacteroidota</taxon>
        <taxon>Flavobacteriia</taxon>
        <taxon>Flavobacteriales</taxon>
        <taxon>Flavobacteriaceae</taxon>
        <taxon>Salinimicrobium</taxon>
    </lineage>
</organism>